<dbReference type="AlphaFoldDB" id="A0AA36HEL2"/>
<evidence type="ECO:0000313" key="2">
    <source>
        <dbReference type="EMBL" id="CAJ0609257.1"/>
    </source>
</evidence>
<dbReference type="Proteomes" id="UP001176961">
    <property type="component" value="Unassembled WGS sequence"/>
</dbReference>
<sequence length="88" mass="10574">MPHHYFPPYQEQQEAWAHGWKEDQNSEHKPRPKVSLLEMLLYILDHRKANEAARNFHIRQAHKSKEMAPVERKARRGEYVAESKWNGQ</sequence>
<organism evidence="2 3">
    <name type="scientific">Cylicocyclus nassatus</name>
    <name type="common">Nematode worm</name>
    <dbReference type="NCBI Taxonomy" id="53992"/>
    <lineage>
        <taxon>Eukaryota</taxon>
        <taxon>Metazoa</taxon>
        <taxon>Ecdysozoa</taxon>
        <taxon>Nematoda</taxon>
        <taxon>Chromadorea</taxon>
        <taxon>Rhabditida</taxon>
        <taxon>Rhabditina</taxon>
        <taxon>Rhabditomorpha</taxon>
        <taxon>Strongyloidea</taxon>
        <taxon>Strongylidae</taxon>
        <taxon>Cylicocyclus</taxon>
    </lineage>
</organism>
<gene>
    <name evidence="2" type="ORF">CYNAS_LOCUS21240</name>
</gene>
<comment type="caution">
    <text evidence="2">The sequence shown here is derived from an EMBL/GenBank/DDBJ whole genome shotgun (WGS) entry which is preliminary data.</text>
</comment>
<proteinExistence type="predicted"/>
<dbReference type="EMBL" id="CATQJL010000326">
    <property type="protein sequence ID" value="CAJ0609257.1"/>
    <property type="molecule type" value="Genomic_DNA"/>
</dbReference>
<name>A0AA36HEL2_CYLNA</name>
<evidence type="ECO:0000256" key="1">
    <source>
        <dbReference type="SAM" id="MobiDB-lite"/>
    </source>
</evidence>
<evidence type="ECO:0000313" key="3">
    <source>
        <dbReference type="Proteomes" id="UP001176961"/>
    </source>
</evidence>
<keyword evidence="3" id="KW-1185">Reference proteome</keyword>
<accession>A0AA36HEL2</accession>
<reference evidence="2" key="1">
    <citation type="submission" date="2023-07" db="EMBL/GenBank/DDBJ databases">
        <authorList>
            <consortium name="CYATHOMIX"/>
        </authorList>
    </citation>
    <scope>NUCLEOTIDE SEQUENCE</scope>
    <source>
        <strain evidence="2">N/A</strain>
    </source>
</reference>
<protein>
    <submittedName>
        <fullName evidence="2">Uncharacterized protein</fullName>
    </submittedName>
</protein>
<feature type="region of interest" description="Disordered" evidence="1">
    <location>
        <begin position="62"/>
        <end position="88"/>
    </location>
</feature>
<feature type="compositionally biased region" description="Basic and acidic residues" evidence="1">
    <location>
        <begin position="63"/>
        <end position="81"/>
    </location>
</feature>